<feature type="compositionally biased region" description="Polar residues" evidence="5">
    <location>
        <begin position="1"/>
        <end position="10"/>
    </location>
</feature>
<keyword evidence="3 6" id="KW-1133">Transmembrane helix</keyword>
<proteinExistence type="predicted"/>
<feature type="transmembrane region" description="Helical" evidence="6">
    <location>
        <begin position="88"/>
        <end position="109"/>
    </location>
</feature>
<feature type="region of interest" description="Disordered" evidence="5">
    <location>
        <begin position="1"/>
        <end position="39"/>
    </location>
</feature>
<dbReference type="SUPFAM" id="SSF103481">
    <property type="entry name" value="Multidrug resistance efflux transporter EmrE"/>
    <property type="match status" value="2"/>
</dbReference>
<dbReference type="STRING" id="236234.A0A1J9R1I4"/>
<feature type="transmembrane region" description="Helical" evidence="6">
    <location>
        <begin position="55"/>
        <end position="76"/>
    </location>
</feature>
<evidence type="ECO:0000313" key="9">
    <source>
        <dbReference type="Proteomes" id="UP000183809"/>
    </source>
</evidence>
<feature type="domain" description="EamA" evidence="7">
    <location>
        <begin position="83"/>
        <end position="193"/>
    </location>
</feature>
<comment type="subcellular location">
    <subcellularLocation>
        <location evidence="1">Membrane</location>
        <topology evidence="1">Multi-pass membrane protein</topology>
    </subcellularLocation>
</comment>
<feature type="transmembrane region" description="Helical" evidence="6">
    <location>
        <begin position="121"/>
        <end position="141"/>
    </location>
</feature>
<feature type="transmembrane region" description="Helical" evidence="6">
    <location>
        <begin position="178"/>
        <end position="200"/>
    </location>
</feature>
<dbReference type="InterPro" id="IPR000620">
    <property type="entry name" value="EamA_dom"/>
</dbReference>
<dbReference type="GO" id="GO:0016020">
    <property type="term" value="C:membrane"/>
    <property type="evidence" value="ECO:0007669"/>
    <property type="project" value="UniProtKB-SubCell"/>
</dbReference>
<organism evidence="8 9">
    <name type="scientific">Diplodia corticola</name>
    <dbReference type="NCBI Taxonomy" id="236234"/>
    <lineage>
        <taxon>Eukaryota</taxon>
        <taxon>Fungi</taxon>
        <taxon>Dikarya</taxon>
        <taxon>Ascomycota</taxon>
        <taxon>Pezizomycotina</taxon>
        <taxon>Dothideomycetes</taxon>
        <taxon>Dothideomycetes incertae sedis</taxon>
        <taxon>Botryosphaeriales</taxon>
        <taxon>Botryosphaeriaceae</taxon>
        <taxon>Diplodia</taxon>
    </lineage>
</organism>
<comment type="caution">
    <text evidence="8">The sequence shown here is derived from an EMBL/GenBank/DDBJ whole genome shotgun (WGS) entry which is preliminary data.</text>
</comment>
<reference evidence="8 9" key="1">
    <citation type="submission" date="2016-10" db="EMBL/GenBank/DDBJ databases">
        <title>Proteomics and genomics reveal pathogen-plant mechanisms compatible with a hemibiotrophic lifestyle of Diplodia corticola.</title>
        <authorList>
            <person name="Fernandes I."/>
            <person name="De Jonge R."/>
            <person name="Van De Peer Y."/>
            <person name="Devreese B."/>
            <person name="Alves A."/>
            <person name="Esteves A.C."/>
        </authorList>
    </citation>
    <scope>NUCLEOTIDE SEQUENCE [LARGE SCALE GENOMIC DNA]</scope>
    <source>
        <strain evidence="8 9">CBS 112549</strain>
    </source>
</reference>
<feature type="transmembrane region" description="Helical" evidence="6">
    <location>
        <begin position="220"/>
        <end position="244"/>
    </location>
</feature>
<evidence type="ECO:0000256" key="5">
    <source>
        <dbReference type="SAM" id="MobiDB-lite"/>
    </source>
</evidence>
<accession>A0A1J9R1I4</accession>
<dbReference type="EMBL" id="MNUE01000018">
    <property type="protein sequence ID" value="OJD35254.1"/>
    <property type="molecule type" value="Genomic_DNA"/>
</dbReference>
<protein>
    <recommendedName>
        <fullName evidence="7">EamA domain-containing protein</fullName>
    </recommendedName>
</protein>
<keyword evidence="2 6" id="KW-0812">Transmembrane</keyword>
<dbReference type="PANTHER" id="PTHR22911:SF6">
    <property type="entry name" value="SOLUTE CARRIER FAMILY 35 MEMBER G1"/>
    <property type="match status" value="1"/>
</dbReference>
<dbReference type="Proteomes" id="UP000183809">
    <property type="component" value="Unassembled WGS sequence"/>
</dbReference>
<dbReference type="InterPro" id="IPR037185">
    <property type="entry name" value="EmrE-like"/>
</dbReference>
<dbReference type="PANTHER" id="PTHR22911">
    <property type="entry name" value="ACYL-MALONYL CONDENSING ENZYME-RELATED"/>
    <property type="match status" value="1"/>
</dbReference>
<evidence type="ECO:0000256" key="1">
    <source>
        <dbReference type="ARBA" id="ARBA00004141"/>
    </source>
</evidence>
<feature type="transmembrane region" description="Helical" evidence="6">
    <location>
        <begin position="317"/>
        <end position="337"/>
    </location>
</feature>
<name>A0A1J9R1I4_9PEZI</name>
<dbReference type="RefSeq" id="XP_020131514.1">
    <property type="nucleotide sequence ID" value="XM_020271814.1"/>
</dbReference>
<evidence type="ECO:0000256" key="4">
    <source>
        <dbReference type="ARBA" id="ARBA00023136"/>
    </source>
</evidence>
<evidence type="ECO:0000256" key="3">
    <source>
        <dbReference type="ARBA" id="ARBA00022989"/>
    </source>
</evidence>
<keyword evidence="9" id="KW-1185">Reference proteome</keyword>
<dbReference type="AlphaFoldDB" id="A0A1J9R1I4"/>
<evidence type="ECO:0000313" key="8">
    <source>
        <dbReference type="EMBL" id="OJD35254.1"/>
    </source>
</evidence>
<keyword evidence="4 6" id="KW-0472">Membrane</keyword>
<dbReference type="GeneID" id="31012073"/>
<dbReference type="OrthoDB" id="306876at2759"/>
<feature type="transmembrane region" description="Helical" evidence="6">
    <location>
        <begin position="153"/>
        <end position="171"/>
    </location>
</feature>
<evidence type="ECO:0000256" key="2">
    <source>
        <dbReference type="ARBA" id="ARBA00022692"/>
    </source>
</evidence>
<evidence type="ECO:0000256" key="6">
    <source>
        <dbReference type="SAM" id="Phobius"/>
    </source>
</evidence>
<feature type="transmembrane region" description="Helical" evidence="6">
    <location>
        <begin position="256"/>
        <end position="277"/>
    </location>
</feature>
<gene>
    <name evidence="8" type="ORF">BKCO1_1800038</name>
</gene>
<sequence length="407" mass="44080">MSAATTTQETTVREAVPDQQEQGQWEQSHGGGGGDDDDEKTSLAAVQLWWQRNRAWVLVLAAESFGACMAATARLLEDDEKGAAMHPMQIIFVRMALTGILSTIYMRATNVRDFPWGPPDVRWWLVLRGLTGFFGLSAFYWALQYLPLAETTVISFLTPMMIPWAGALLFHERLSKKVVLAGLVSFAGVIIIARPPWLFPSTQRSSHDDDDNNDDGSNSAAMRTLAVTLLLMGAFTATISYTVIRGIGHRAHALISVNYYSLVSTAGSGLFLLFAPGVDFVLPAGVRQWGLLGVIGFSGFFLQFLLTAGLQHDKSALATTMMYSQVLFALVFDRWIWGSVPPLASWCGGAVVLASTVYVAVWGSGGHGEDESGAGKEAAVVADEETGLLAGHRRDETDAETANLVNE</sequence>
<dbReference type="Pfam" id="PF00892">
    <property type="entry name" value="EamA"/>
    <property type="match status" value="2"/>
</dbReference>
<feature type="domain" description="EamA" evidence="7">
    <location>
        <begin position="225"/>
        <end position="359"/>
    </location>
</feature>
<feature type="transmembrane region" description="Helical" evidence="6">
    <location>
        <begin position="343"/>
        <end position="362"/>
    </location>
</feature>
<evidence type="ECO:0000259" key="7">
    <source>
        <dbReference type="Pfam" id="PF00892"/>
    </source>
</evidence>
<feature type="compositionally biased region" description="Low complexity" evidence="5">
    <location>
        <begin position="18"/>
        <end position="28"/>
    </location>
</feature>
<feature type="transmembrane region" description="Helical" evidence="6">
    <location>
        <begin position="289"/>
        <end position="310"/>
    </location>
</feature>